<dbReference type="PANTHER" id="PTHR11742:SF101">
    <property type="entry name" value="MANNOSYL-OLIGOSACCHARIDE ALPHA-1,2-MANNOSIDASE 1B"/>
    <property type="match status" value="1"/>
</dbReference>
<dbReference type="InterPro" id="IPR012341">
    <property type="entry name" value="6hp_glycosidase-like_sf"/>
</dbReference>
<keyword evidence="16" id="KW-1185">Reference proteome</keyword>
<dbReference type="GO" id="GO:0016020">
    <property type="term" value="C:membrane"/>
    <property type="evidence" value="ECO:0007669"/>
    <property type="project" value="InterPro"/>
</dbReference>
<dbReference type="SUPFAM" id="SSF48225">
    <property type="entry name" value="Seven-hairpin glycosidases"/>
    <property type="match status" value="1"/>
</dbReference>
<dbReference type="AlphaFoldDB" id="A0AAN8ENG1"/>
<dbReference type="PANTHER" id="PTHR11742">
    <property type="entry name" value="MANNOSYL-OLIGOSACCHARIDE ALPHA-1,2-MANNOSIDASE-RELATED"/>
    <property type="match status" value="1"/>
</dbReference>
<dbReference type="Pfam" id="PF01532">
    <property type="entry name" value="Glyco_hydro_47"/>
    <property type="match status" value="1"/>
</dbReference>
<dbReference type="Gene3D" id="1.50.10.10">
    <property type="match status" value="1"/>
</dbReference>
<evidence type="ECO:0000313" key="16">
    <source>
        <dbReference type="Proteomes" id="UP001316803"/>
    </source>
</evidence>
<evidence type="ECO:0000313" key="15">
    <source>
        <dbReference type="EMBL" id="KAK5948658.1"/>
    </source>
</evidence>
<keyword evidence="11" id="KW-0106">Calcium</keyword>
<evidence type="ECO:0000256" key="11">
    <source>
        <dbReference type="PIRSR" id="PIRSR601382-2"/>
    </source>
</evidence>
<evidence type="ECO:0000256" key="4">
    <source>
        <dbReference type="ARBA" id="ARBA00022729"/>
    </source>
</evidence>
<comment type="cofactor">
    <cofactor evidence="1 11">
        <name>Ca(2+)</name>
        <dbReference type="ChEBI" id="CHEBI:29108"/>
    </cofactor>
</comment>
<keyword evidence="11" id="KW-0479">Metal-binding</keyword>
<evidence type="ECO:0000256" key="8">
    <source>
        <dbReference type="ARBA" id="ARBA00023295"/>
    </source>
</evidence>
<evidence type="ECO:0000256" key="5">
    <source>
        <dbReference type="ARBA" id="ARBA00022801"/>
    </source>
</evidence>
<comment type="similarity">
    <text evidence="3 13">Belongs to the glycosyl hydrolase 47 family.</text>
</comment>
<accession>A0AAN8ENG1</accession>
<evidence type="ECO:0000256" key="14">
    <source>
        <dbReference type="SAM" id="SignalP"/>
    </source>
</evidence>
<dbReference type="PRINTS" id="PR00747">
    <property type="entry name" value="GLYHDRLASE47"/>
</dbReference>
<keyword evidence="4 14" id="KW-0732">Signal</keyword>
<reference evidence="15 16" key="1">
    <citation type="submission" date="2022-12" db="EMBL/GenBank/DDBJ databases">
        <title>Genomic features and morphological characterization of a novel Knufia sp. strain isolated from spacecraft assembly facility.</title>
        <authorList>
            <person name="Teixeira M."/>
            <person name="Chander A.M."/>
            <person name="Stajich J.E."/>
            <person name="Venkateswaran K."/>
        </authorList>
    </citation>
    <scope>NUCLEOTIDE SEQUENCE [LARGE SCALE GENOMIC DNA]</scope>
    <source>
        <strain evidence="15 16">FJI-L2-BK-P2</strain>
    </source>
</reference>
<evidence type="ECO:0000256" key="10">
    <source>
        <dbReference type="ARBA" id="ARBA00048605"/>
    </source>
</evidence>
<dbReference type="InterPro" id="IPR001382">
    <property type="entry name" value="Glyco_hydro_47"/>
</dbReference>
<dbReference type="InterPro" id="IPR050749">
    <property type="entry name" value="Glycosyl_Hydrolase_47"/>
</dbReference>
<comment type="catalytic activity">
    <reaction evidence="9">
        <text>N(4)-(alpha-D-Man-(1-&gt;2)-alpha-D-Man-(1-&gt;2)-alpha-D-Man-(1-&gt;3)-[alpha-D-Man-(1-&gt;3)-[alpha-D-Man-(1-&gt;2)-alpha-D-Man-(1-&gt;6)]-alpha-D-Man-(1-&gt;6)]-beta-D-Man-(1-&gt;4)-beta-D-GlcNAc-(1-&gt;4)-beta-D-GlcNAc)-L-asparaginyl-[protein] (N-glucan mannose isomer 8A1,2,3B1,3) + 3 H2O = N(4)-(alpha-D-Man-(1-&gt;3)-[alpha-D-Man-(1-&gt;3)-[alpha-D-Man-(1-&gt;6)]-alpha-D-Man-(1-&gt;6)]-beta-D-Man-(1-&gt;4)-beta-D-GlcNAc-(1-&gt;4)-beta-D-GlcNAc)-L-asparaginyl-[protein] (N-glucan mannose isomer 5A1,2) + 3 beta-D-mannose</text>
        <dbReference type="Rhea" id="RHEA:56028"/>
        <dbReference type="Rhea" id="RHEA-COMP:14358"/>
        <dbReference type="Rhea" id="RHEA-COMP:14367"/>
        <dbReference type="ChEBI" id="CHEBI:15377"/>
        <dbReference type="ChEBI" id="CHEBI:28563"/>
        <dbReference type="ChEBI" id="CHEBI:59087"/>
        <dbReference type="ChEBI" id="CHEBI:60628"/>
        <dbReference type="EC" id="3.2.1.113"/>
    </reaction>
</comment>
<evidence type="ECO:0000256" key="1">
    <source>
        <dbReference type="ARBA" id="ARBA00001913"/>
    </source>
</evidence>
<comment type="caution">
    <text evidence="15">The sequence shown here is derived from an EMBL/GenBank/DDBJ whole genome shotgun (WGS) entry which is preliminary data.</text>
</comment>
<organism evidence="15 16">
    <name type="scientific">Knufia fluminis</name>
    <dbReference type="NCBI Taxonomy" id="191047"/>
    <lineage>
        <taxon>Eukaryota</taxon>
        <taxon>Fungi</taxon>
        <taxon>Dikarya</taxon>
        <taxon>Ascomycota</taxon>
        <taxon>Pezizomycotina</taxon>
        <taxon>Eurotiomycetes</taxon>
        <taxon>Chaetothyriomycetidae</taxon>
        <taxon>Chaetothyriales</taxon>
        <taxon>Trichomeriaceae</taxon>
        <taxon>Knufia</taxon>
    </lineage>
</organism>
<feature type="chain" id="PRO_5042865335" description="alpha-1,2-Mannosidase" evidence="14">
    <location>
        <begin position="20"/>
        <end position="598"/>
    </location>
</feature>
<dbReference type="InterPro" id="IPR036026">
    <property type="entry name" value="Seven-hairpin_glycosidases"/>
</dbReference>
<evidence type="ECO:0000256" key="6">
    <source>
        <dbReference type="ARBA" id="ARBA00023157"/>
    </source>
</evidence>
<evidence type="ECO:0000256" key="3">
    <source>
        <dbReference type="ARBA" id="ARBA00007658"/>
    </source>
</evidence>
<feature type="disulfide bond" evidence="12">
    <location>
        <begin position="404"/>
        <end position="441"/>
    </location>
</feature>
<comment type="catalytic activity">
    <reaction evidence="10">
        <text>N(4)-(alpha-D-Man-(1-&gt;2)-alpha-D-Man-(1-&gt;2)-alpha-D-Man-(1-&gt;3)-[alpha-D-Man-(1-&gt;2)-alpha-D-Man-(1-&gt;3)-[alpha-D-Man-(1-&gt;2)-alpha-D-Man-(1-&gt;6)]-alpha-D-Man-(1-&gt;6)]-beta-D-Man-(1-&gt;4)-beta-D-GlcNAc-(1-&gt;4)-beta-D-GlcNAc)-L-asparaginyl-[protein] (N-glucan mannose isomer 9A1,2,3B1,2,3) + 4 H2O = N(4)-(alpha-D-Man-(1-&gt;3)-[alpha-D-Man-(1-&gt;3)-[alpha-D-Man-(1-&gt;6)]-alpha-D-Man-(1-&gt;6)]-beta-D-Man-(1-&gt;4)-beta-D-GlcNAc-(1-&gt;4)-beta-D-GlcNAc)-L-asparaginyl-[protein] (N-glucan mannose isomer 5A1,2) + 4 beta-D-mannose</text>
        <dbReference type="Rhea" id="RHEA:56008"/>
        <dbReference type="Rhea" id="RHEA-COMP:14356"/>
        <dbReference type="Rhea" id="RHEA-COMP:14367"/>
        <dbReference type="ChEBI" id="CHEBI:15377"/>
        <dbReference type="ChEBI" id="CHEBI:28563"/>
        <dbReference type="ChEBI" id="CHEBI:59087"/>
        <dbReference type="ChEBI" id="CHEBI:139493"/>
        <dbReference type="EC" id="3.2.1.113"/>
    </reaction>
</comment>
<evidence type="ECO:0000256" key="2">
    <source>
        <dbReference type="ARBA" id="ARBA00004922"/>
    </source>
</evidence>
<dbReference type="GO" id="GO:0005509">
    <property type="term" value="F:calcium ion binding"/>
    <property type="evidence" value="ECO:0007669"/>
    <property type="project" value="InterPro"/>
</dbReference>
<dbReference type="GO" id="GO:0005783">
    <property type="term" value="C:endoplasmic reticulum"/>
    <property type="evidence" value="ECO:0007669"/>
    <property type="project" value="TreeGrafter"/>
</dbReference>
<feature type="binding site" evidence="11">
    <location>
        <position position="586"/>
    </location>
    <ligand>
        <name>Ca(2+)</name>
        <dbReference type="ChEBI" id="CHEBI:29108"/>
    </ligand>
</feature>
<dbReference type="Proteomes" id="UP001316803">
    <property type="component" value="Unassembled WGS sequence"/>
</dbReference>
<evidence type="ECO:0000256" key="12">
    <source>
        <dbReference type="PIRSR" id="PIRSR601382-3"/>
    </source>
</evidence>
<dbReference type="GO" id="GO:0005975">
    <property type="term" value="P:carbohydrate metabolic process"/>
    <property type="evidence" value="ECO:0007669"/>
    <property type="project" value="InterPro"/>
</dbReference>
<dbReference type="GO" id="GO:0036503">
    <property type="term" value="P:ERAD pathway"/>
    <property type="evidence" value="ECO:0007669"/>
    <property type="project" value="UniProtKB-ARBA"/>
</dbReference>
<evidence type="ECO:0000256" key="13">
    <source>
        <dbReference type="RuleBase" id="RU361193"/>
    </source>
</evidence>
<evidence type="ECO:0000256" key="9">
    <source>
        <dbReference type="ARBA" id="ARBA00047669"/>
    </source>
</evidence>
<keyword evidence="5 13" id="KW-0378">Hydrolase</keyword>
<proteinExistence type="inferred from homology"/>
<comment type="pathway">
    <text evidence="2">Protein modification; protein glycosylation.</text>
</comment>
<feature type="signal peptide" evidence="14">
    <location>
        <begin position="1"/>
        <end position="19"/>
    </location>
</feature>
<dbReference type="EMBL" id="JAKLMC020000044">
    <property type="protein sequence ID" value="KAK5948658.1"/>
    <property type="molecule type" value="Genomic_DNA"/>
</dbReference>
<gene>
    <name evidence="15" type="ORF">OHC33_010261</name>
</gene>
<dbReference type="GO" id="GO:0004571">
    <property type="term" value="F:mannosyl-oligosaccharide 1,2-alpha-mannosidase activity"/>
    <property type="evidence" value="ECO:0007669"/>
    <property type="project" value="UniProtKB-EC"/>
</dbReference>
<keyword evidence="8 13" id="KW-0326">Glycosidase</keyword>
<keyword evidence="6 12" id="KW-1015">Disulfide bond</keyword>
<dbReference type="EC" id="3.2.1.-" evidence="13"/>
<protein>
    <recommendedName>
        <fullName evidence="13">alpha-1,2-Mannosidase</fullName>
        <ecNumber evidence="13">3.2.1.-</ecNumber>
    </recommendedName>
</protein>
<sequence length="598" mass="65693">MKPFAYIALLLTQSTAAQASPQLYSQWSNSSNIPSTSSLSTTIESPYTSVATTTFSQVTSDSAHSSSSGSTTTSIAPACATIQSSSLSHSRSDAAKPEAVKNAFIRSWNQYSDYCFGQDTLIVTNNTCINNYNGWGVTIVDALDTAIIMNLTGIVSASLAHIAAVDFTTVKTFKNVNGFETTIRYLGGLLSAYDLINSDLVEDGTYDADHVDALLTQAVTLAGKLNFRFDSPSGLPTDSVDFFTNTGVSNIFVSPLDNTTYDSSNTAVCGSFTLEYYRLSDLTGDDTYRRIADNAVEKLTNLSSAAETSLYPGLVGSQVDLDSGRYLQSDYGWGANIDSFYEYLIKSYIYGERSDVDGATYWAQAVLSTVDDTLVSPYDWPDLTFVQRGDAFGSPKYTMDTYTCFAGGNWLYGATYLLNYNPNHPDLQSFITSSLSLISTCNHLYNTTTSGLAPAKISWFNSTFQTTNATWESNGTYQASAQSRGYFILDAQYDSFPETIESIWYAWRITGDTKYKDWNWEIFRSLMEQSDRDGGVAYEGIMDVAEPTPRFKDALPSYYFAETLKYLYLTFLVGGVVSLDGWVFNTEGHPFRIGGCEG</sequence>
<keyword evidence="7" id="KW-0325">Glycoprotein</keyword>
<name>A0AAN8ENG1_9EURO</name>
<evidence type="ECO:0000256" key="7">
    <source>
        <dbReference type="ARBA" id="ARBA00023180"/>
    </source>
</evidence>